<accession>A0A915ECN2</accession>
<dbReference type="InterPro" id="IPR036443">
    <property type="entry name" value="Znf_RanBP2_sf"/>
</dbReference>
<evidence type="ECO:0000259" key="5">
    <source>
        <dbReference type="PROSITE" id="PS50199"/>
    </source>
</evidence>
<name>A0A915ECN2_9BILA</name>
<evidence type="ECO:0000313" key="6">
    <source>
        <dbReference type="Proteomes" id="UP000887574"/>
    </source>
</evidence>
<proteinExistence type="predicted"/>
<dbReference type="GO" id="GO:0008270">
    <property type="term" value="F:zinc ion binding"/>
    <property type="evidence" value="ECO:0007669"/>
    <property type="project" value="UniProtKB-KW"/>
</dbReference>
<keyword evidence="2 4" id="KW-0863">Zinc-finger</keyword>
<keyword evidence="6" id="KW-1185">Reference proteome</keyword>
<evidence type="ECO:0000256" key="4">
    <source>
        <dbReference type="PROSITE-ProRule" id="PRU00322"/>
    </source>
</evidence>
<evidence type="ECO:0000256" key="1">
    <source>
        <dbReference type="ARBA" id="ARBA00022723"/>
    </source>
</evidence>
<evidence type="ECO:0000256" key="3">
    <source>
        <dbReference type="ARBA" id="ARBA00022833"/>
    </source>
</evidence>
<dbReference type="SUPFAM" id="SSF90209">
    <property type="entry name" value="Ran binding protein zinc finger-like"/>
    <property type="match status" value="1"/>
</dbReference>
<reference evidence="7" key="1">
    <citation type="submission" date="2022-11" db="UniProtKB">
        <authorList>
            <consortium name="WormBaseParasite"/>
        </authorList>
    </citation>
    <scope>IDENTIFICATION</scope>
</reference>
<dbReference type="AlphaFoldDB" id="A0A915ECN2"/>
<protein>
    <submittedName>
        <fullName evidence="7">RanBP2-type domain-containing protein</fullName>
    </submittedName>
</protein>
<keyword evidence="1" id="KW-0479">Metal-binding</keyword>
<sequence length="102" mass="11054">MNAAAAIANWSCQRCTLLNNIQSDKCKACDYANPITGKRESSFKSKFKIPTLSFATAIEKLDSALDLVSTQLYSPRSSGSNVGIPIAYSLETSSWQCPPVCK</sequence>
<organism evidence="6 7">
    <name type="scientific">Ditylenchus dipsaci</name>
    <dbReference type="NCBI Taxonomy" id="166011"/>
    <lineage>
        <taxon>Eukaryota</taxon>
        <taxon>Metazoa</taxon>
        <taxon>Ecdysozoa</taxon>
        <taxon>Nematoda</taxon>
        <taxon>Chromadorea</taxon>
        <taxon>Rhabditida</taxon>
        <taxon>Tylenchina</taxon>
        <taxon>Tylenchomorpha</taxon>
        <taxon>Sphaerularioidea</taxon>
        <taxon>Anguinidae</taxon>
        <taxon>Anguininae</taxon>
        <taxon>Ditylenchus</taxon>
    </lineage>
</organism>
<evidence type="ECO:0000256" key="2">
    <source>
        <dbReference type="ARBA" id="ARBA00022771"/>
    </source>
</evidence>
<feature type="domain" description="RanBP2-type" evidence="5">
    <location>
        <begin position="6"/>
        <end position="35"/>
    </location>
</feature>
<dbReference type="PROSITE" id="PS50199">
    <property type="entry name" value="ZF_RANBP2_2"/>
    <property type="match status" value="1"/>
</dbReference>
<dbReference type="InterPro" id="IPR001876">
    <property type="entry name" value="Znf_RanBP2"/>
</dbReference>
<dbReference type="Gene3D" id="2.30.30.380">
    <property type="entry name" value="Zn-finger domain of Sec23/24"/>
    <property type="match status" value="1"/>
</dbReference>
<keyword evidence="3" id="KW-0862">Zinc</keyword>
<dbReference type="PROSITE" id="PS01358">
    <property type="entry name" value="ZF_RANBP2_1"/>
    <property type="match status" value="1"/>
</dbReference>
<evidence type="ECO:0000313" key="7">
    <source>
        <dbReference type="WBParaSite" id="jg4742"/>
    </source>
</evidence>
<dbReference type="Proteomes" id="UP000887574">
    <property type="component" value="Unplaced"/>
</dbReference>
<dbReference type="WBParaSite" id="jg4742">
    <property type="protein sequence ID" value="jg4742"/>
    <property type="gene ID" value="jg4742"/>
</dbReference>